<keyword evidence="2" id="KW-1185">Reference proteome</keyword>
<sequence>MKLINRFADRVLNRLVPDTRAEASDPPCPEYKCSATCWRMCCPGKPCSPCYCL</sequence>
<organism evidence="1 2">
    <name type="scientific">Stackebrandtia endophytica</name>
    <dbReference type="NCBI Taxonomy" id="1496996"/>
    <lineage>
        <taxon>Bacteria</taxon>
        <taxon>Bacillati</taxon>
        <taxon>Actinomycetota</taxon>
        <taxon>Actinomycetes</taxon>
        <taxon>Glycomycetales</taxon>
        <taxon>Glycomycetaceae</taxon>
        <taxon>Stackebrandtia</taxon>
    </lineage>
</organism>
<protein>
    <submittedName>
        <fullName evidence="1">Uncharacterized protein</fullName>
    </submittedName>
</protein>
<proteinExistence type="predicted"/>
<dbReference type="AlphaFoldDB" id="A0A543ATU5"/>
<accession>A0A543ATU5</accession>
<dbReference type="Proteomes" id="UP000317043">
    <property type="component" value="Unassembled WGS sequence"/>
</dbReference>
<dbReference type="EMBL" id="VFOW01000001">
    <property type="protein sequence ID" value="TQL76033.1"/>
    <property type="molecule type" value="Genomic_DNA"/>
</dbReference>
<gene>
    <name evidence="1" type="ORF">FB566_1553</name>
</gene>
<evidence type="ECO:0000313" key="2">
    <source>
        <dbReference type="Proteomes" id="UP000317043"/>
    </source>
</evidence>
<comment type="caution">
    <text evidence="1">The sequence shown here is derived from an EMBL/GenBank/DDBJ whole genome shotgun (WGS) entry which is preliminary data.</text>
</comment>
<name>A0A543ATU5_9ACTN</name>
<dbReference type="InParanoid" id="A0A543ATU5"/>
<evidence type="ECO:0000313" key="1">
    <source>
        <dbReference type="EMBL" id="TQL76033.1"/>
    </source>
</evidence>
<reference evidence="1 2" key="1">
    <citation type="submission" date="2019-06" db="EMBL/GenBank/DDBJ databases">
        <title>Sequencing the genomes of 1000 actinobacteria strains.</title>
        <authorList>
            <person name="Klenk H.-P."/>
        </authorList>
    </citation>
    <scope>NUCLEOTIDE SEQUENCE [LARGE SCALE GENOMIC DNA]</scope>
    <source>
        <strain evidence="1 2">DSM 45928</strain>
    </source>
</reference>